<keyword evidence="2" id="KW-0614">Plasmid</keyword>
<feature type="compositionally biased region" description="Basic residues" evidence="1">
    <location>
        <begin position="8"/>
        <end position="17"/>
    </location>
</feature>
<dbReference type="EMBL" id="CP013268">
    <property type="protein sequence ID" value="ALR23226.1"/>
    <property type="molecule type" value="Genomic_DNA"/>
</dbReference>
<geneLocation type="plasmid" evidence="2 3">
    <name>pDE4</name>
</geneLocation>
<dbReference type="Proteomes" id="UP000056968">
    <property type="component" value="Plasmid pDE4"/>
</dbReference>
<dbReference type="KEGG" id="sbd:ATN00_22250"/>
<reference evidence="2 3" key="1">
    <citation type="submission" date="2015-11" db="EMBL/GenBank/DDBJ databases">
        <title>A Two-component Flavoprotein Monooxygenase System MeaXY Responsible for para-Hydroxylation of 2-Methyl-6-ethylaniline and 2,6-Diethylaniline in Sphingobium baderi DE-13.</title>
        <authorList>
            <person name="Cheng M."/>
            <person name="Meng Q."/>
            <person name="Yang Y."/>
            <person name="Chu C."/>
            <person name="Yan X."/>
            <person name="He J."/>
            <person name="Li S."/>
        </authorList>
    </citation>
    <scope>NUCLEOTIDE SEQUENCE [LARGE SCALE GENOMIC DNA]</scope>
    <source>
        <strain evidence="2 3">DE-13</strain>
        <plasmid evidence="3">Plasmid pDE4</plasmid>
    </source>
</reference>
<evidence type="ECO:0000313" key="3">
    <source>
        <dbReference type="Proteomes" id="UP000056968"/>
    </source>
</evidence>
<feature type="region of interest" description="Disordered" evidence="1">
    <location>
        <begin position="1"/>
        <end position="21"/>
    </location>
</feature>
<sequence>MAMERGRSARPRLRPHTKKEARMESSVTVLVVEDEPLVRMMAAEIFADALRDVDAEDAALVA</sequence>
<protein>
    <submittedName>
        <fullName evidence="2">Uncharacterized protein</fullName>
    </submittedName>
</protein>
<keyword evidence="3" id="KW-1185">Reference proteome</keyword>
<gene>
    <name evidence="2" type="ORF">ATN00_22250</name>
</gene>
<evidence type="ECO:0000256" key="1">
    <source>
        <dbReference type="SAM" id="MobiDB-lite"/>
    </source>
</evidence>
<dbReference type="AlphaFoldDB" id="A0A0S3F6A2"/>
<name>A0A0S3F6A2_9SPHN</name>
<organism evidence="2 3">
    <name type="scientific">Sphingobium baderi</name>
    <dbReference type="NCBI Taxonomy" id="1332080"/>
    <lineage>
        <taxon>Bacteria</taxon>
        <taxon>Pseudomonadati</taxon>
        <taxon>Pseudomonadota</taxon>
        <taxon>Alphaproteobacteria</taxon>
        <taxon>Sphingomonadales</taxon>
        <taxon>Sphingomonadaceae</taxon>
        <taxon>Sphingobium</taxon>
    </lineage>
</organism>
<evidence type="ECO:0000313" key="2">
    <source>
        <dbReference type="EMBL" id="ALR23226.1"/>
    </source>
</evidence>
<accession>A0A0S3F6A2</accession>
<proteinExistence type="predicted"/>